<evidence type="ECO:0000256" key="1">
    <source>
        <dbReference type="ARBA" id="ARBA00000402"/>
    </source>
</evidence>
<evidence type="ECO:0000256" key="9">
    <source>
        <dbReference type="ARBA" id="ARBA00022801"/>
    </source>
</evidence>
<evidence type="ECO:0000256" key="6">
    <source>
        <dbReference type="ARBA" id="ARBA00022722"/>
    </source>
</evidence>
<reference evidence="12" key="2">
    <citation type="submission" date="2020-11" db="EMBL/GenBank/DDBJ databases">
        <authorList>
            <person name="McCartney M.A."/>
            <person name="Auch B."/>
            <person name="Kono T."/>
            <person name="Mallez S."/>
            <person name="Becker A."/>
            <person name="Gohl D.M."/>
            <person name="Silverstein K.A.T."/>
            <person name="Koren S."/>
            <person name="Bechman K.B."/>
            <person name="Herman A."/>
            <person name="Abrahante J.E."/>
            <person name="Garbe J."/>
        </authorList>
    </citation>
    <scope>NUCLEOTIDE SEQUENCE</scope>
    <source>
        <strain evidence="12">Duluth1</strain>
        <tissue evidence="12">Whole animal</tissue>
    </source>
</reference>
<evidence type="ECO:0000256" key="7">
    <source>
        <dbReference type="ARBA" id="ARBA00022723"/>
    </source>
</evidence>
<dbReference type="GO" id="GO:0042781">
    <property type="term" value="F:3'-tRNA processing endoribonuclease activity"/>
    <property type="evidence" value="ECO:0007669"/>
    <property type="project" value="UniProtKB-EC"/>
</dbReference>
<accession>A0A9D4RMB6</accession>
<dbReference type="Gene3D" id="3.60.15.10">
    <property type="entry name" value="Ribonuclease Z/Hydroxyacylglutathione hydrolase-like"/>
    <property type="match status" value="3"/>
</dbReference>
<dbReference type="Proteomes" id="UP000828390">
    <property type="component" value="Unassembled WGS sequence"/>
</dbReference>
<dbReference type="PROSITE" id="PS00018">
    <property type="entry name" value="EF_HAND_1"/>
    <property type="match status" value="1"/>
</dbReference>
<dbReference type="EMBL" id="JAIWYP010000002">
    <property type="protein sequence ID" value="KAH3871592.1"/>
    <property type="molecule type" value="Genomic_DNA"/>
</dbReference>
<dbReference type="SUPFAM" id="SSF56281">
    <property type="entry name" value="Metallo-hydrolase/oxidoreductase"/>
    <property type="match status" value="1"/>
</dbReference>
<organism evidence="12 13">
    <name type="scientific">Dreissena polymorpha</name>
    <name type="common">Zebra mussel</name>
    <name type="synonym">Mytilus polymorpha</name>
    <dbReference type="NCBI Taxonomy" id="45954"/>
    <lineage>
        <taxon>Eukaryota</taxon>
        <taxon>Metazoa</taxon>
        <taxon>Spiralia</taxon>
        <taxon>Lophotrochozoa</taxon>
        <taxon>Mollusca</taxon>
        <taxon>Bivalvia</taxon>
        <taxon>Autobranchia</taxon>
        <taxon>Heteroconchia</taxon>
        <taxon>Euheterodonta</taxon>
        <taxon>Imparidentia</taxon>
        <taxon>Neoheterodontei</taxon>
        <taxon>Myida</taxon>
        <taxon>Dreissenoidea</taxon>
        <taxon>Dreissenidae</taxon>
        <taxon>Dreissena</taxon>
    </lineage>
</organism>
<dbReference type="InterPro" id="IPR036866">
    <property type="entry name" value="RibonucZ/Hydroxyglut_hydro"/>
</dbReference>
<evidence type="ECO:0000256" key="2">
    <source>
        <dbReference type="ARBA" id="ARBA00001947"/>
    </source>
</evidence>
<keyword evidence="6" id="KW-0540">Nuclease</keyword>
<evidence type="ECO:0000256" key="8">
    <source>
        <dbReference type="ARBA" id="ARBA00022759"/>
    </source>
</evidence>
<dbReference type="GO" id="GO:1990180">
    <property type="term" value="P:mitochondrial tRNA 3'-end processing"/>
    <property type="evidence" value="ECO:0007669"/>
    <property type="project" value="TreeGrafter"/>
</dbReference>
<keyword evidence="8" id="KW-0255">Endonuclease</keyword>
<dbReference type="PANTHER" id="PTHR12553:SF49">
    <property type="entry name" value="ZINC PHOSPHODIESTERASE ELAC PROTEIN 2"/>
    <property type="match status" value="1"/>
</dbReference>
<dbReference type="InterPro" id="IPR018247">
    <property type="entry name" value="EF_Hand_1_Ca_BS"/>
</dbReference>
<keyword evidence="7" id="KW-0479">Metal-binding</keyword>
<keyword evidence="9" id="KW-0378">Hydrolase</keyword>
<keyword evidence="13" id="KW-1185">Reference proteome</keyword>
<feature type="domain" description="Metallo-beta-lactamase" evidence="11">
    <location>
        <begin position="914"/>
        <end position="1123"/>
    </location>
</feature>
<keyword evidence="5" id="KW-0819">tRNA processing</keyword>
<evidence type="ECO:0000259" key="11">
    <source>
        <dbReference type="Pfam" id="PF12706"/>
    </source>
</evidence>
<comment type="caution">
    <text evidence="12">The sequence shown here is derived from an EMBL/GenBank/DDBJ whole genome shotgun (WGS) entry which is preliminary data.</text>
</comment>
<evidence type="ECO:0000313" key="13">
    <source>
        <dbReference type="Proteomes" id="UP000828390"/>
    </source>
</evidence>
<comment type="similarity">
    <text evidence="3">Belongs to the RNase Z family.</text>
</comment>
<evidence type="ECO:0000256" key="5">
    <source>
        <dbReference type="ARBA" id="ARBA00022694"/>
    </source>
</evidence>
<dbReference type="InterPro" id="IPR047151">
    <property type="entry name" value="RNZ2-like"/>
</dbReference>
<dbReference type="OrthoDB" id="527344at2759"/>
<sequence>MRQCLAVCSILLKSTVLIPGRFRSRLPENGHLKKAGVNIGKRSDRWVLERYVRGKARLNKNNQVIGEIELARNAAIVVLSTGAKGLGKSIMLEVDQNRYLFNAPDGLLRALYDANDGRPMPTTENIFFTSKTLDTVGGLTGFMLHNTVKLDIDLTMKLHGPPFVHSILHIMDYFSEKNEGRLSNIEWRGMPHDHYEDDQLTVEYVALYDRSSDPSIDQLNASCIGQSESNELYSDKQLSTQQTHVLSDFDSNVKNSNNEQKTRTRAKIFKGTDSVSPSEKTELKKQLTKNRHEIKTNIEDIDSLVKRTDTVGSSRFNIDDILNINEADSYDRENINNSRESIEFDSLFEPVPSSSTTNRSELKTKLKDIDSLVKRTDTVGSSRLNIDDIFSINETDSYDTDSRSDLHKAYAPVENINNRLESIEFDSLFEPVPLGSTKNRHEIKTKLKGIDSLVKRTDTVGSSRININDILNINETDSYDADLRSNLHKAVAPVGNINNRRESTFDSLFETVPSSPVGKVVKRIDTSGSGSLNIDDILNINELDYVPDLRTDSHKPKAPVENIKNHQEWMNFYSLFESDPASSGSDNIGDRSEHLSENDLENVENYTEDYVLQLQKAKKMAMAYIVKLKHSINKVDAQKVYNLGEKSGPWVGDLVRGKSVTLSNGRVVTPQEVYSDSCVEVRPIVVLEVPSVGHLEDLLSSSKLEALQKSQGSPGAEVIVHMTPKGVMEHPKYKEFMGRYSCKHLILNEDSGMVNLRGAHAASAVNNEVHPELFPLARGFMDTHHSFVGSDESVAYGEFCLKYVLRPEHRRGYDRSFVPQLDPQNCIRSELKTAGYLVHLMEEKFQTRYTFPKKSFAQELKKFHDLLTSGKLDTPIFTAEYPKITFLGTGTAKPNLRRNNSGIMLEIRKNEYMILDPGEGTYRQMLMMFGHKETLRILAHLKAVFVSHLHFDHHGGIFTLMKCRREAVQKSGGVDKVFFLVPHKLQKWLKVFASQIIDISSDIIYVPHLVHNTNWRLHTNLDKVQKALNLNKYITVEVNHTNYSSGLILVHNDGWKLVYSGDTTPLYHGGFNKYGKDCDILIHEATNLPAEQELARHNCHSTVTEAIQVGKAMNAKYTLLTHFSGKMTNMPLLNESFTRDVGYAFDMMQVRPNQLHLLYHMKPVFESIYGISVSLANFQTIETIRRVRKVAVFSQGMEETIGDHDDFRFLEYLKTSSRDSDNWKKSNLKQRLENLEDKQKNGG</sequence>
<keyword evidence="10" id="KW-0862">Zinc</keyword>
<comment type="cofactor">
    <cofactor evidence="2">
        <name>Zn(2+)</name>
        <dbReference type="ChEBI" id="CHEBI:29105"/>
    </cofactor>
</comment>
<proteinExistence type="inferred from homology"/>
<evidence type="ECO:0000256" key="3">
    <source>
        <dbReference type="ARBA" id="ARBA00007823"/>
    </source>
</evidence>
<dbReference type="PANTHER" id="PTHR12553">
    <property type="entry name" value="ZINC PHOSPHODIESTERASE ELAC PROTEIN 2"/>
    <property type="match status" value="1"/>
</dbReference>
<gene>
    <name evidence="12" type="ORF">DPMN_034798</name>
</gene>
<dbReference type="AlphaFoldDB" id="A0A9D4RMB6"/>
<evidence type="ECO:0000256" key="10">
    <source>
        <dbReference type="ARBA" id="ARBA00022833"/>
    </source>
</evidence>
<reference evidence="12" key="1">
    <citation type="journal article" date="2019" name="bioRxiv">
        <title>The Genome of the Zebra Mussel, Dreissena polymorpha: A Resource for Invasive Species Research.</title>
        <authorList>
            <person name="McCartney M.A."/>
            <person name="Auch B."/>
            <person name="Kono T."/>
            <person name="Mallez S."/>
            <person name="Zhang Y."/>
            <person name="Obille A."/>
            <person name="Becker A."/>
            <person name="Abrahante J.E."/>
            <person name="Garbe J."/>
            <person name="Badalamenti J.P."/>
            <person name="Herman A."/>
            <person name="Mangelson H."/>
            <person name="Liachko I."/>
            <person name="Sullivan S."/>
            <person name="Sone E.D."/>
            <person name="Koren S."/>
            <person name="Silverstein K.A.T."/>
            <person name="Beckman K.B."/>
            <person name="Gohl D.M."/>
        </authorList>
    </citation>
    <scope>NUCLEOTIDE SEQUENCE</scope>
    <source>
        <strain evidence="12">Duluth1</strain>
        <tissue evidence="12">Whole animal</tissue>
    </source>
</reference>
<name>A0A9D4RMB6_DREPO</name>
<comment type="catalytic activity">
    <reaction evidence="1">
        <text>Endonucleolytic cleavage of RNA, removing extra 3' nucleotides from tRNA precursor, generating 3' termini of tRNAs. A 3'-hydroxy group is left at the tRNA terminus and a 5'-phosphoryl group is left at the trailer molecule.</text>
        <dbReference type="EC" id="3.1.26.11"/>
    </reaction>
</comment>
<dbReference type="GO" id="GO:0005739">
    <property type="term" value="C:mitochondrion"/>
    <property type="evidence" value="ECO:0007669"/>
    <property type="project" value="TreeGrafter"/>
</dbReference>
<dbReference type="InterPro" id="IPR001279">
    <property type="entry name" value="Metallo-B-lactamas"/>
</dbReference>
<dbReference type="GO" id="GO:0046872">
    <property type="term" value="F:metal ion binding"/>
    <property type="evidence" value="ECO:0007669"/>
    <property type="project" value="UniProtKB-KW"/>
</dbReference>
<dbReference type="EC" id="3.1.26.11" evidence="4"/>
<protein>
    <recommendedName>
        <fullName evidence="4">ribonuclease Z</fullName>
        <ecNumber evidence="4">3.1.26.11</ecNumber>
    </recommendedName>
</protein>
<dbReference type="CDD" id="cd07718">
    <property type="entry name" value="RNaseZ_ELAC1_ELAC2-C-term-like_MBL-fold"/>
    <property type="match status" value="1"/>
</dbReference>
<evidence type="ECO:0000313" key="12">
    <source>
        <dbReference type="EMBL" id="KAH3871592.1"/>
    </source>
</evidence>
<dbReference type="Pfam" id="PF12706">
    <property type="entry name" value="Lactamase_B_2"/>
    <property type="match status" value="1"/>
</dbReference>
<evidence type="ECO:0000256" key="4">
    <source>
        <dbReference type="ARBA" id="ARBA00012477"/>
    </source>
</evidence>